<proteinExistence type="predicted"/>
<dbReference type="AlphaFoldDB" id="A0AA88H478"/>
<dbReference type="GeneID" id="68096494"/>
<comment type="caution">
    <text evidence="2">The sequence shown here is derived from an EMBL/GenBank/DDBJ whole genome shotgun (WGS) entry which is preliminary data.</text>
</comment>
<accession>A0AA88H478</accession>
<gene>
    <name evidence="2" type="ORF">C9374_004039</name>
</gene>
<dbReference type="Proteomes" id="UP000816034">
    <property type="component" value="Unassembled WGS sequence"/>
</dbReference>
<feature type="chain" id="PRO_5041734691" evidence="1">
    <location>
        <begin position="26"/>
        <end position="506"/>
    </location>
</feature>
<sequence length="506" mass="56810">MKVITPLLVLLWIVTLSWYVNISEAALSILRLDSSSSQIRTPSASVHGMKSLKGNRIPKPIISTIEKLQGWNQVNVNSQQSRLAWFSNENRQSSDFSISLSNVATQIEESSFLLDTARSRLLFLHTTIPSSQEDEQNESLSNTILGIFNLQTLRYVSNFENDVLPSELQMLDHDVVMPLPVLDQFGNFYIIRKNILNGRNYLLKLDTSSNFPEKHSKWTILYESDGLMEVMHSLLLIQDDENQDSKILLSTSRKILCLLSTSENKILYEITNESNKGYFGQLIRDGKSPYVYATVYGGLVQFEVATGQVISETSFDSSLVPYHVSSMEDFLITLSQFRTLDGSMIFATAFLKRNLSQSTQSITLTSDRPGECSNAISMSNNHVVILCRTKHEQDISKNQYTLLGMQVNSETLQIEKKWTLDVSKQASISVCSLQIAQIHENDQSVDGIGVACDSSWLTIDPFSGTVLNMKNGKFVDSEQTQIISTLNGMIYALQPHVQRIDGVSLK</sequence>
<evidence type="ECO:0000313" key="3">
    <source>
        <dbReference type="Proteomes" id="UP000816034"/>
    </source>
</evidence>
<protein>
    <submittedName>
        <fullName evidence="2">Uncharacterized protein</fullName>
    </submittedName>
</protein>
<reference evidence="2 3" key="1">
    <citation type="journal article" date="2018" name="BMC Genomics">
        <title>The genome of Naegleria lovaniensis, the basis for a comparative approach to unravel pathogenicity factors of the human pathogenic amoeba N. fowleri.</title>
        <authorList>
            <person name="Liechti N."/>
            <person name="Schurch N."/>
            <person name="Bruggmann R."/>
            <person name="Wittwer M."/>
        </authorList>
    </citation>
    <scope>NUCLEOTIDE SEQUENCE [LARGE SCALE GENOMIC DNA]</scope>
    <source>
        <strain evidence="2 3">ATCC 30569</strain>
    </source>
</reference>
<evidence type="ECO:0000256" key="1">
    <source>
        <dbReference type="SAM" id="SignalP"/>
    </source>
</evidence>
<evidence type="ECO:0000313" key="2">
    <source>
        <dbReference type="EMBL" id="KAG2394275.1"/>
    </source>
</evidence>
<dbReference type="EMBL" id="PYSW02000001">
    <property type="protein sequence ID" value="KAG2394275.1"/>
    <property type="molecule type" value="Genomic_DNA"/>
</dbReference>
<name>A0AA88H478_NAELO</name>
<keyword evidence="1" id="KW-0732">Signal</keyword>
<keyword evidence="3" id="KW-1185">Reference proteome</keyword>
<organism evidence="2 3">
    <name type="scientific">Naegleria lovaniensis</name>
    <name type="common">Amoeba</name>
    <dbReference type="NCBI Taxonomy" id="51637"/>
    <lineage>
        <taxon>Eukaryota</taxon>
        <taxon>Discoba</taxon>
        <taxon>Heterolobosea</taxon>
        <taxon>Tetramitia</taxon>
        <taxon>Eutetramitia</taxon>
        <taxon>Vahlkampfiidae</taxon>
        <taxon>Naegleria</taxon>
    </lineage>
</organism>
<dbReference type="RefSeq" id="XP_044556169.1">
    <property type="nucleotide sequence ID" value="XM_044693634.1"/>
</dbReference>
<feature type="signal peptide" evidence="1">
    <location>
        <begin position="1"/>
        <end position="25"/>
    </location>
</feature>